<dbReference type="AlphaFoldDB" id="X1SHB8"/>
<reference evidence="2" key="1">
    <citation type="journal article" date="2014" name="Front. Microbiol.">
        <title>High frequency of phylogenetically diverse reductive dehalogenase-homologous genes in deep subseafloor sedimentary metagenomes.</title>
        <authorList>
            <person name="Kawai M."/>
            <person name="Futagami T."/>
            <person name="Toyoda A."/>
            <person name="Takaki Y."/>
            <person name="Nishi S."/>
            <person name="Hori S."/>
            <person name="Arai W."/>
            <person name="Tsubouchi T."/>
            <person name="Morono Y."/>
            <person name="Uchiyama I."/>
            <person name="Ito T."/>
            <person name="Fujiyama A."/>
            <person name="Inagaki F."/>
            <person name="Takami H."/>
        </authorList>
    </citation>
    <scope>NUCLEOTIDE SEQUENCE</scope>
    <source>
        <strain evidence="2">Expedition CK06-06</strain>
    </source>
</reference>
<organism evidence="2">
    <name type="scientific">marine sediment metagenome</name>
    <dbReference type="NCBI Taxonomy" id="412755"/>
    <lineage>
        <taxon>unclassified sequences</taxon>
        <taxon>metagenomes</taxon>
        <taxon>ecological metagenomes</taxon>
    </lineage>
</organism>
<accession>X1SHB8</accession>
<gene>
    <name evidence="2" type="ORF">S12H4_24490</name>
</gene>
<feature type="non-terminal residue" evidence="2">
    <location>
        <position position="1"/>
    </location>
</feature>
<comment type="caution">
    <text evidence="2">The sequence shown here is derived from an EMBL/GenBank/DDBJ whole genome shotgun (WGS) entry which is preliminary data.</text>
</comment>
<sequence>DEFEAFGDIHKKDNTESANFKGNITVNYTSNILDEVRLEPHSKTQSYEINDKTIYDAIKEHMQYAINTKNKKESREYLENINNSLEEIKKLIDRLKKDIKKKGIVDPRLADKKIKLIEKYQLEIKSVQSKLKKDLV</sequence>
<protein>
    <submittedName>
        <fullName evidence="2">Uncharacterized protein</fullName>
    </submittedName>
</protein>
<evidence type="ECO:0000256" key="1">
    <source>
        <dbReference type="SAM" id="Coils"/>
    </source>
</evidence>
<name>X1SHB8_9ZZZZ</name>
<keyword evidence="1" id="KW-0175">Coiled coil</keyword>
<evidence type="ECO:0000313" key="2">
    <source>
        <dbReference type="EMBL" id="GAI78506.1"/>
    </source>
</evidence>
<proteinExistence type="predicted"/>
<dbReference type="EMBL" id="BARW01013310">
    <property type="protein sequence ID" value="GAI78506.1"/>
    <property type="molecule type" value="Genomic_DNA"/>
</dbReference>
<feature type="coiled-coil region" evidence="1">
    <location>
        <begin position="71"/>
        <end position="98"/>
    </location>
</feature>